<proteinExistence type="predicted"/>
<dbReference type="NCBIfam" id="TIGR04222">
    <property type="entry name" value="near_uncomplex"/>
    <property type="match status" value="1"/>
</dbReference>
<name>A0A1H3GMV8_9ACTN</name>
<sequence>MTGTHVPLLRSDLYEIAYLAGGPRRVVETAVVALVENGRLRVDRATGRLHVVDAHRRHPVEAVVLDAVGPRGRAVWGIVWRARSDPRLAAVADGLARDELLTRRGGVDARERSFWTLSGLTRAGRAALRQVRQNPPSPPVTGGNAALAVALAGPSAWGAELHTAVFDPPPPPPSSPADARAARYRHVRYDGGAVGAGGGWGGGFGGGFGGDCGGGGGDGGGGC</sequence>
<dbReference type="InterPro" id="IPR026467">
    <property type="entry name" value="Ser/Gly_Cys_C_dom"/>
</dbReference>
<dbReference type="AlphaFoldDB" id="A0A1H3GMV8"/>
<accession>A0A1H3GMV8</accession>
<protein>
    <submittedName>
        <fullName evidence="1">TIGR04222 domain-containing protein</fullName>
    </submittedName>
</protein>
<dbReference type="OrthoDB" id="3620552at2"/>
<gene>
    <name evidence="1" type="ORF">SAMN05660209_01905</name>
</gene>
<organism evidence="1 2">
    <name type="scientific">Geodermatophilus africanus</name>
    <dbReference type="NCBI Taxonomy" id="1137993"/>
    <lineage>
        <taxon>Bacteria</taxon>
        <taxon>Bacillati</taxon>
        <taxon>Actinomycetota</taxon>
        <taxon>Actinomycetes</taxon>
        <taxon>Geodermatophilales</taxon>
        <taxon>Geodermatophilaceae</taxon>
        <taxon>Geodermatophilus</taxon>
    </lineage>
</organism>
<evidence type="ECO:0000313" key="2">
    <source>
        <dbReference type="Proteomes" id="UP000198921"/>
    </source>
</evidence>
<keyword evidence="2" id="KW-1185">Reference proteome</keyword>
<evidence type="ECO:0000313" key="1">
    <source>
        <dbReference type="EMBL" id="SDY03659.1"/>
    </source>
</evidence>
<reference evidence="2" key="1">
    <citation type="submission" date="2016-10" db="EMBL/GenBank/DDBJ databases">
        <authorList>
            <person name="Varghese N."/>
            <person name="Submissions S."/>
        </authorList>
    </citation>
    <scope>NUCLEOTIDE SEQUENCE [LARGE SCALE GENOMIC DNA]</scope>
    <source>
        <strain evidence="2">DSM 45422</strain>
    </source>
</reference>
<dbReference type="Proteomes" id="UP000198921">
    <property type="component" value="Unassembled WGS sequence"/>
</dbReference>
<dbReference type="EMBL" id="FNOT01000004">
    <property type="protein sequence ID" value="SDY03659.1"/>
    <property type="molecule type" value="Genomic_DNA"/>
</dbReference>